<dbReference type="SUPFAM" id="SSF52540">
    <property type="entry name" value="P-loop containing nucleoside triphosphate hydrolases"/>
    <property type="match status" value="1"/>
</dbReference>
<dbReference type="Gene3D" id="3.40.50.300">
    <property type="entry name" value="P-loop containing nucleotide triphosphate hydrolases"/>
    <property type="match status" value="1"/>
</dbReference>
<dbReference type="EMBL" id="QFGA01000003">
    <property type="protein sequence ID" value="TEB04698.1"/>
    <property type="molecule type" value="Genomic_DNA"/>
</dbReference>
<feature type="domain" description="Bacterial type II secretion system protein E" evidence="2">
    <location>
        <begin position="73"/>
        <end position="328"/>
    </location>
</feature>
<proteinExistence type="inferred from homology"/>
<dbReference type="GO" id="GO:0016887">
    <property type="term" value="F:ATP hydrolysis activity"/>
    <property type="evidence" value="ECO:0007669"/>
    <property type="project" value="InterPro"/>
</dbReference>
<keyword evidence="4" id="KW-1185">Reference proteome</keyword>
<accession>A0A4Y7R6X4</accession>
<sequence length="434" mass="49307">MLSEALLNQIRTEIFIRLSHQNPLALQDLSISNNWEAFRRTAETVLTDRLFSEEKNLINKALDEIMLDPYGWGPVRELLNNKSVNNIWIKHNEIMYESEQGRQRWENVFQSEEHLRKTAERIALASGRRLDEANPAEDCRLYDGSRVSIVVPQPSTRGTAVIVRKFPRLFTLEELAEKSLFPARLLPMLKLMVKSRLNIFAAGAMGSGKNTFLNALLLCVGKDEILIFIENPAESRVGLPDPERPDLPAPFVYVYEPRPANPEGKGEVSEEKLFEKALRQQPDRLMVSECRNKTTAKYTLMAMNLGHSSMSSTHADGPKEVPTRLAELLGGDSRDSLAKTTAVEVVFFLAPLKEDEGLPIHRRLMDICEIRKRDDGLPEVVSLFSYHMQGWEKGMPVGELLPTGIKPSFLQKRKLSIYLSKEERELLESFFGES</sequence>
<comment type="similarity">
    <text evidence="1">Belongs to the GSP E family.</text>
</comment>
<dbReference type="Gene3D" id="3.30.450.380">
    <property type="match status" value="1"/>
</dbReference>
<evidence type="ECO:0000313" key="3">
    <source>
        <dbReference type="EMBL" id="TEB04698.1"/>
    </source>
</evidence>
<evidence type="ECO:0000256" key="1">
    <source>
        <dbReference type="ARBA" id="ARBA00006611"/>
    </source>
</evidence>
<organism evidence="3 4">
    <name type="scientific">Pelotomaculum schinkii</name>
    <dbReference type="NCBI Taxonomy" id="78350"/>
    <lineage>
        <taxon>Bacteria</taxon>
        <taxon>Bacillati</taxon>
        <taxon>Bacillota</taxon>
        <taxon>Clostridia</taxon>
        <taxon>Eubacteriales</taxon>
        <taxon>Desulfotomaculaceae</taxon>
        <taxon>Pelotomaculum</taxon>
    </lineage>
</organism>
<dbReference type="PANTHER" id="PTHR30486:SF6">
    <property type="entry name" value="TYPE IV PILUS RETRACTATION ATPASE PILT"/>
    <property type="match status" value="1"/>
</dbReference>
<gene>
    <name evidence="3" type="ORF">Psch_03460</name>
</gene>
<comment type="caution">
    <text evidence="3">The sequence shown here is derived from an EMBL/GenBank/DDBJ whole genome shotgun (WGS) entry which is preliminary data.</text>
</comment>
<dbReference type="Proteomes" id="UP000298324">
    <property type="component" value="Unassembled WGS sequence"/>
</dbReference>
<dbReference type="AlphaFoldDB" id="A0A4Y7R6X4"/>
<dbReference type="InterPro" id="IPR001482">
    <property type="entry name" value="T2SS/T4SS_dom"/>
</dbReference>
<evidence type="ECO:0000313" key="4">
    <source>
        <dbReference type="Proteomes" id="UP000298324"/>
    </source>
</evidence>
<evidence type="ECO:0000259" key="2">
    <source>
        <dbReference type="Pfam" id="PF00437"/>
    </source>
</evidence>
<name>A0A4Y7R6X4_9FIRM</name>
<dbReference type="InterPro" id="IPR027417">
    <property type="entry name" value="P-loop_NTPase"/>
</dbReference>
<dbReference type="RefSeq" id="WP_190259033.1">
    <property type="nucleotide sequence ID" value="NZ_QFGA01000003.1"/>
</dbReference>
<reference evidence="3 4" key="1">
    <citation type="journal article" date="2018" name="Environ. Microbiol.">
        <title>Novel energy conservation strategies and behaviour of Pelotomaculum schinkii driving syntrophic propionate catabolism.</title>
        <authorList>
            <person name="Hidalgo-Ahumada C.A.P."/>
            <person name="Nobu M.K."/>
            <person name="Narihiro T."/>
            <person name="Tamaki H."/>
            <person name="Liu W.T."/>
            <person name="Kamagata Y."/>
            <person name="Stams A.J.M."/>
            <person name="Imachi H."/>
            <person name="Sousa D.Z."/>
        </authorList>
    </citation>
    <scope>NUCLEOTIDE SEQUENCE [LARGE SCALE GENOMIC DNA]</scope>
    <source>
        <strain evidence="3 4">HH</strain>
    </source>
</reference>
<dbReference type="InterPro" id="IPR050921">
    <property type="entry name" value="T4SS_GSP_E_ATPase"/>
</dbReference>
<dbReference type="PANTHER" id="PTHR30486">
    <property type="entry name" value="TWITCHING MOTILITY PROTEIN PILT"/>
    <property type="match status" value="1"/>
</dbReference>
<dbReference type="Pfam" id="PF00437">
    <property type="entry name" value="T2SSE"/>
    <property type="match status" value="1"/>
</dbReference>
<protein>
    <submittedName>
        <fullName evidence="3">Putative conjugal transfer protein</fullName>
    </submittedName>
</protein>